<protein>
    <recommendedName>
        <fullName evidence="6">Methylamine utilisation protein MauE domain-containing protein</fullName>
    </recommendedName>
</protein>
<feature type="transmembrane region" description="Helical" evidence="5">
    <location>
        <begin position="130"/>
        <end position="147"/>
    </location>
</feature>
<dbReference type="OrthoDB" id="673785at2"/>
<keyword evidence="4 5" id="KW-0472">Membrane</keyword>
<keyword evidence="8" id="KW-1185">Reference proteome</keyword>
<dbReference type="GO" id="GO:0030416">
    <property type="term" value="P:methylamine metabolic process"/>
    <property type="evidence" value="ECO:0007669"/>
    <property type="project" value="InterPro"/>
</dbReference>
<feature type="transmembrane region" description="Helical" evidence="5">
    <location>
        <begin position="62"/>
        <end position="81"/>
    </location>
</feature>
<evidence type="ECO:0000256" key="3">
    <source>
        <dbReference type="ARBA" id="ARBA00022989"/>
    </source>
</evidence>
<feature type="transmembrane region" description="Helical" evidence="5">
    <location>
        <begin position="21"/>
        <end position="42"/>
    </location>
</feature>
<keyword evidence="3 5" id="KW-1133">Transmembrane helix</keyword>
<dbReference type="AlphaFoldDB" id="A0A562UBY1"/>
<accession>A0A562UBY1</accession>
<sequence length="151" mass="17294">MDSIISKKQRFRLTNKGKDRLILAICSLCIFLFLYTACAKLMDHGRFLNGLYHVEVIGRFAFYISWLVPLAEILIAILLIIPRTLKLGLYSFLGLMILFTVYILSVLLWASKLPCHCGGVIEKLSWTQHVWFNLTFIALAVCALRLLKTKD</sequence>
<dbReference type="Pfam" id="PF07291">
    <property type="entry name" value="MauE"/>
    <property type="match status" value="1"/>
</dbReference>
<proteinExistence type="predicted"/>
<evidence type="ECO:0000256" key="5">
    <source>
        <dbReference type="SAM" id="Phobius"/>
    </source>
</evidence>
<evidence type="ECO:0000313" key="8">
    <source>
        <dbReference type="Proteomes" id="UP000317010"/>
    </source>
</evidence>
<dbReference type="Proteomes" id="UP000317010">
    <property type="component" value="Unassembled WGS sequence"/>
</dbReference>
<name>A0A562UBY1_9SPHI</name>
<keyword evidence="2 5" id="KW-0812">Transmembrane</keyword>
<comment type="subcellular location">
    <subcellularLocation>
        <location evidence="1">Membrane</location>
        <topology evidence="1">Multi-pass membrane protein</topology>
    </subcellularLocation>
</comment>
<feature type="domain" description="Methylamine utilisation protein MauE" evidence="6">
    <location>
        <begin position="20"/>
        <end position="144"/>
    </location>
</feature>
<reference evidence="7 8" key="1">
    <citation type="submission" date="2019-07" db="EMBL/GenBank/DDBJ databases">
        <title>Genomic Encyclopedia of Archaeal and Bacterial Type Strains, Phase II (KMG-II): from individual species to whole genera.</title>
        <authorList>
            <person name="Goeker M."/>
        </authorList>
    </citation>
    <scope>NUCLEOTIDE SEQUENCE [LARGE SCALE GENOMIC DNA]</scope>
    <source>
        <strain evidence="7 8">ATCC BAA-1854</strain>
    </source>
</reference>
<dbReference type="EMBL" id="VLLI01000002">
    <property type="protein sequence ID" value="TWJ03313.1"/>
    <property type="molecule type" value="Genomic_DNA"/>
</dbReference>
<evidence type="ECO:0000256" key="1">
    <source>
        <dbReference type="ARBA" id="ARBA00004141"/>
    </source>
</evidence>
<dbReference type="InterPro" id="IPR009908">
    <property type="entry name" value="Methylamine_util_MauE"/>
</dbReference>
<gene>
    <name evidence="7" type="ORF">JN11_00851</name>
</gene>
<evidence type="ECO:0000256" key="2">
    <source>
        <dbReference type="ARBA" id="ARBA00022692"/>
    </source>
</evidence>
<evidence type="ECO:0000313" key="7">
    <source>
        <dbReference type="EMBL" id="TWJ03313.1"/>
    </source>
</evidence>
<dbReference type="GO" id="GO:0016020">
    <property type="term" value="C:membrane"/>
    <property type="evidence" value="ECO:0007669"/>
    <property type="project" value="UniProtKB-SubCell"/>
</dbReference>
<evidence type="ECO:0000259" key="6">
    <source>
        <dbReference type="Pfam" id="PF07291"/>
    </source>
</evidence>
<organism evidence="7 8">
    <name type="scientific">Mucilaginibacter frigoritolerans</name>
    <dbReference type="NCBI Taxonomy" id="652788"/>
    <lineage>
        <taxon>Bacteria</taxon>
        <taxon>Pseudomonadati</taxon>
        <taxon>Bacteroidota</taxon>
        <taxon>Sphingobacteriia</taxon>
        <taxon>Sphingobacteriales</taxon>
        <taxon>Sphingobacteriaceae</taxon>
        <taxon>Mucilaginibacter</taxon>
    </lineage>
</organism>
<comment type="caution">
    <text evidence="7">The sequence shown here is derived from an EMBL/GenBank/DDBJ whole genome shotgun (WGS) entry which is preliminary data.</text>
</comment>
<evidence type="ECO:0000256" key="4">
    <source>
        <dbReference type="ARBA" id="ARBA00023136"/>
    </source>
</evidence>
<dbReference type="RefSeq" id="WP_144909922.1">
    <property type="nucleotide sequence ID" value="NZ_VLLI01000002.1"/>
</dbReference>
<feature type="transmembrane region" description="Helical" evidence="5">
    <location>
        <begin position="88"/>
        <end position="110"/>
    </location>
</feature>